<evidence type="ECO:0000313" key="1">
    <source>
        <dbReference type="EMBL" id="KAK9097230.1"/>
    </source>
</evidence>
<accession>A0AAP0HV84</accession>
<reference evidence="1 2" key="1">
    <citation type="submission" date="2024-01" db="EMBL/GenBank/DDBJ databases">
        <title>Genome assemblies of Stephania.</title>
        <authorList>
            <person name="Yang L."/>
        </authorList>
    </citation>
    <scope>NUCLEOTIDE SEQUENCE [LARGE SCALE GENOMIC DNA]</scope>
    <source>
        <strain evidence="1">QJT</strain>
        <tissue evidence="1">Leaf</tissue>
    </source>
</reference>
<dbReference type="Proteomes" id="UP001417504">
    <property type="component" value="Unassembled WGS sequence"/>
</dbReference>
<gene>
    <name evidence="1" type="ORF">Sjap_022727</name>
</gene>
<name>A0AAP0HV84_9MAGN</name>
<sequence>MVDILFMDKRGRYLEIKLVKTVVITMYTNTKQLSNLYIKLSHPPKSYIAGEPVEEMD</sequence>
<comment type="caution">
    <text evidence="1">The sequence shown here is derived from an EMBL/GenBank/DDBJ whole genome shotgun (WGS) entry which is preliminary data.</text>
</comment>
<organism evidence="1 2">
    <name type="scientific">Stephania japonica</name>
    <dbReference type="NCBI Taxonomy" id="461633"/>
    <lineage>
        <taxon>Eukaryota</taxon>
        <taxon>Viridiplantae</taxon>
        <taxon>Streptophyta</taxon>
        <taxon>Embryophyta</taxon>
        <taxon>Tracheophyta</taxon>
        <taxon>Spermatophyta</taxon>
        <taxon>Magnoliopsida</taxon>
        <taxon>Ranunculales</taxon>
        <taxon>Menispermaceae</taxon>
        <taxon>Menispermoideae</taxon>
        <taxon>Cissampelideae</taxon>
        <taxon>Stephania</taxon>
    </lineage>
</organism>
<evidence type="ECO:0000313" key="2">
    <source>
        <dbReference type="Proteomes" id="UP001417504"/>
    </source>
</evidence>
<keyword evidence="2" id="KW-1185">Reference proteome</keyword>
<proteinExistence type="predicted"/>
<protein>
    <submittedName>
        <fullName evidence="1">Uncharacterized protein</fullName>
    </submittedName>
</protein>
<dbReference type="AlphaFoldDB" id="A0AAP0HV84"/>
<dbReference type="EMBL" id="JBBNAE010000009">
    <property type="protein sequence ID" value="KAK9097230.1"/>
    <property type="molecule type" value="Genomic_DNA"/>
</dbReference>